<evidence type="ECO:0000256" key="1">
    <source>
        <dbReference type="ARBA" id="ARBA00022741"/>
    </source>
</evidence>
<dbReference type="Pfam" id="PF00069">
    <property type="entry name" value="Pkinase"/>
    <property type="match status" value="2"/>
</dbReference>
<dbReference type="Pfam" id="PF08378">
    <property type="entry name" value="NERD"/>
    <property type="match status" value="1"/>
</dbReference>
<keyword evidence="6" id="KW-0418">Kinase</keyword>
<proteinExistence type="predicted"/>
<keyword evidence="7" id="KW-1185">Reference proteome</keyword>
<name>A0ABP8CME0_9ACTN</name>
<keyword evidence="1" id="KW-0547">Nucleotide-binding</keyword>
<dbReference type="SUPFAM" id="SSF56112">
    <property type="entry name" value="Protein kinase-like (PK-like)"/>
    <property type="match status" value="2"/>
</dbReference>
<dbReference type="Gene3D" id="1.10.510.10">
    <property type="entry name" value="Transferase(Phosphotransferase) domain 1"/>
    <property type="match status" value="2"/>
</dbReference>
<dbReference type="Proteomes" id="UP001501710">
    <property type="component" value="Unassembled WGS sequence"/>
</dbReference>
<feature type="region of interest" description="Disordered" evidence="3">
    <location>
        <begin position="789"/>
        <end position="808"/>
    </location>
</feature>
<accession>A0ABP8CME0</accession>
<evidence type="ECO:0000259" key="5">
    <source>
        <dbReference type="PROSITE" id="PS50965"/>
    </source>
</evidence>
<feature type="domain" description="NERD" evidence="5">
    <location>
        <begin position="12"/>
        <end position="127"/>
    </location>
</feature>
<protein>
    <submittedName>
        <fullName evidence="6">BREX system serine/threonine kinase PglW</fullName>
    </submittedName>
</protein>
<keyword evidence="2" id="KW-0067">ATP-binding</keyword>
<feature type="domain" description="Protein kinase" evidence="4">
    <location>
        <begin position="526"/>
        <end position="779"/>
    </location>
</feature>
<keyword evidence="6" id="KW-0808">Transferase</keyword>
<sequence>MSNRWWGPRSDFTWEEEALQHVRARMPETEPYRAWQTFSFAARSGHVPQVDLLIATRAGLFLVEIKSHPGRAVNSGSTWIFHGDDRTRSFENPLFGTDLKCKQLREQLEWARDQLPGMRDLRIPFIRPAVFLSAPDLRCLFDDSQKLNVYGRDGREQETGLPGIWTGLLGGAPRGRRDVVEPAFSKQLHKLLTKIGISGLRKHRKIGPFELAPQSFDAGPTWEDYLAENTALPDDQPRRIRVYLSELRADREERESTRRAARREYLALQGISHEGIVQAEQFSDEHEAGPAVIFRHGAGWTRLDHFIAERGTDLPIETRVEMVRQLAEALDHAHRRHLFHRALAARSVYVEMDGHYPRLRICDWQVSARPNSGSSGRPTALGGQSTLSGAGGAASLAAHLETSSGPYLAPEFGNGDAQGTPLDMFGLGALTYLILTGRPPARSRATLQASLSDQQSLVPSAVSDAVTPVMDGLVRGATAVQPVDRHETVREFLDWLEQVEEEITAPDESDEPDLLEAVTGTVVQGWKVVRILGKGSTAKALLVERDGHEQVLKVALSEASRERLEHEARRLRTLPGPHIVRWIKGPIEIGERHVLVLEQAGQQTLSQFLRAQGRLTIDDLENLGAHLFNAVGYLADEGVWHRDIKPDNLGIKELPKKGRRLVLFDFSLANATARDIGVGTPPYLDPFLGTERRPEYDDAAERYAVAVTLHEMAAAELPSWGDGMAAPNLLDSTEEVPQLAEDSFDPLLRERLVDFFHKALHRDAARRHATLREMEFAWLDVFRGLDESLPPTTPQTVHRQSDDPESAREQAATAVAADTPLLAAGLTSRALSIALQQLEVSTVGELSKVPSARIQRLRGVGLGPRNELVKRAREWRRQLAIAEKAADPGRAPAADPRTLSLDEVAERLVPRDVGRNGIEIRVIRAVLGLPDDGEPAPVPQWSSQAMVAKELELGQPHVARLLGNARTRWSKSVPAVTALRATVLDVLQAHGRVMEAHRLAAALLAERGSDLDDPAARRVLAAACLRAAVETEEHLENPRLARRRAGDRVLIASVAEDDPSAPTEEELLDYAVDLGLRADALVDLPDSAPLPGTASVLAALNGAPRPEGMPPLSDLALVSLAADASRNAAMTARLELYPRDLAPRKALQLAQAASYLGPPGLRPAELRDRVLARFPEIAHLPEPDELRTLLRRELHITVNVTRGPDGEPRYVVPSRDLLTTVSGRGRPGRTTRLATASPSAETWARLAGAAEEGGFLAVKAWMDEATAVLSVLTTLPDVTPINIARTFLTTLRAIVTERGRPRWETVLAADSPDASPTARAGFEKLVALVWDRMEDEIHAAPGTVLLHDATPLARYKGGMELLTRLKLAALAPDEEPHGLWVFCPMPDPNAEAALDHTVVRAMGENEQLAVPGGFALHDTRSTS</sequence>
<dbReference type="InterPro" id="IPR049832">
    <property type="entry name" value="BREX_PglW"/>
</dbReference>
<dbReference type="RefSeq" id="WP_344905136.1">
    <property type="nucleotide sequence ID" value="NZ_BAABAS010000026.1"/>
</dbReference>
<evidence type="ECO:0000256" key="3">
    <source>
        <dbReference type="SAM" id="MobiDB-lite"/>
    </source>
</evidence>
<dbReference type="EMBL" id="BAABAS010000026">
    <property type="protein sequence ID" value="GAA4240570.1"/>
    <property type="molecule type" value="Genomic_DNA"/>
</dbReference>
<dbReference type="GO" id="GO:0016301">
    <property type="term" value="F:kinase activity"/>
    <property type="evidence" value="ECO:0007669"/>
    <property type="project" value="UniProtKB-KW"/>
</dbReference>
<evidence type="ECO:0000256" key="2">
    <source>
        <dbReference type="ARBA" id="ARBA00022840"/>
    </source>
</evidence>
<dbReference type="PROSITE" id="PS50011">
    <property type="entry name" value="PROTEIN_KINASE_DOM"/>
    <property type="match status" value="2"/>
</dbReference>
<comment type="caution">
    <text evidence="6">The sequence shown here is derived from an EMBL/GenBank/DDBJ whole genome shotgun (WGS) entry which is preliminary data.</text>
</comment>
<dbReference type="InterPro" id="IPR011009">
    <property type="entry name" value="Kinase-like_dom_sf"/>
</dbReference>
<reference evidence="7" key="1">
    <citation type="journal article" date="2019" name="Int. J. Syst. Evol. Microbiol.">
        <title>The Global Catalogue of Microorganisms (GCM) 10K type strain sequencing project: providing services to taxonomists for standard genome sequencing and annotation.</title>
        <authorList>
            <consortium name="The Broad Institute Genomics Platform"/>
            <consortium name="The Broad Institute Genome Sequencing Center for Infectious Disease"/>
            <person name="Wu L."/>
            <person name="Ma J."/>
        </authorList>
    </citation>
    <scope>NUCLEOTIDE SEQUENCE [LARGE SCALE GENOMIC DNA]</scope>
    <source>
        <strain evidence="7">JCM 17440</strain>
    </source>
</reference>
<evidence type="ECO:0000313" key="6">
    <source>
        <dbReference type="EMBL" id="GAA4240570.1"/>
    </source>
</evidence>
<dbReference type="PANTHER" id="PTHR24346:SF30">
    <property type="entry name" value="MATERNAL EMBRYONIC LEUCINE ZIPPER KINASE"/>
    <property type="match status" value="1"/>
</dbReference>
<gene>
    <name evidence="6" type="primary">pglW_2</name>
    <name evidence="6" type="ORF">GCM10022254_65740</name>
</gene>
<dbReference type="PROSITE" id="PS50965">
    <property type="entry name" value="NERD"/>
    <property type="match status" value="1"/>
</dbReference>
<dbReference type="PANTHER" id="PTHR24346">
    <property type="entry name" value="MAP/MICROTUBULE AFFINITY-REGULATING KINASE"/>
    <property type="match status" value="1"/>
</dbReference>
<dbReference type="NCBIfam" id="NF033442">
    <property type="entry name" value="BREX_PglW"/>
    <property type="match status" value="1"/>
</dbReference>
<dbReference type="InterPro" id="IPR011528">
    <property type="entry name" value="NERD"/>
</dbReference>
<dbReference type="InterPro" id="IPR000719">
    <property type="entry name" value="Prot_kinase_dom"/>
</dbReference>
<evidence type="ECO:0000259" key="4">
    <source>
        <dbReference type="PROSITE" id="PS50011"/>
    </source>
</evidence>
<dbReference type="SMART" id="SM00220">
    <property type="entry name" value="S_TKc"/>
    <property type="match status" value="1"/>
</dbReference>
<evidence type="ECO:0000313" key="7">
    <source>
        <dbReference type="Proteomes" id="UP001501710"/>
    </source>
</evidence>
<organism evidence="6 7">
    <name type="scientific">Actinomadura meridiana</name>
    <dbReference type="NCBI Taxonomy" id="559626"/>
    <lineage>
        <taxon>Bacteria</taxon>
        <taxon>Bacillati</taxon>
        <taxon>Actinomycetota</taxon>
        <taxon>Actinomycetes</taxon>
        <taxon>Streptosporangiales</taxon>
        <taxon>Thermomonosporaceae</taxon>
        <taxon>Actinomadura</taxon>
    </lineage>
</organism>
<feature type="domain" description="Protein kinase" evidence="4">
    <location>
        <begin position="210"/>
        <end position="496"/>
    </location>
</feature>
<feature type="compositionally biased region" description="Basic and acidic residues" evidence="3">
    <location>
        <begin position="799"/>
        <end position="808"/>
    </location>
</feature>